<dbReference type="GO" id="GO:0005737">
    <property type="term" value="C:cytoplasm"/>
    <property type="evidence" value="ECO:0007669"/>
    <property type="project" value="TreeGrafter"/>
</dbReference>
<keyword evidence="4 8" id="KW-0347">Helicase</keyword>
<dbReference type="GO" id="GO:0016787">
    <property type="term" value="F:hydrolase activity"/>
    <property type="evidence" value="ECO:0007669"/>
    <property type="project" value="UniProtKB-KW"/>
</dbReference>
<dbReference type="InterPro" id="IPR027417">
    <property type="entry name" value="P-loop_NTPase"/>
</dbReference>
<feature type="domain" description="Helicase ATP-binding" evidence="6">
    <location>
        <begin position="243"/>
        <end position="411"/>
    </location>
</feature>
<dbReference type="PROSITE" id="PS51194">
    <property type="entry name" value="HELICASE_CTER"/>
    <property type="match status" value="1"/>
</dbReference>
<dbReference type="SMART" id="SM00490">
    <property type="entry name" value="HELICc"/>
    <property type="match status" value="1"/>
</dbReference>
<dbReference type="CDD" id="cd17917">
    <property type="entry name" value="DEXHc_RHA-like"/>
    <property type="match status" value="1"/>
</dbReference>
<evidence type="ECO:0000256" key="2">
    <source>
        <dbReference type="ARBA" id="ARBA00022741"/>
    </source>
</evidence>
<dbReference type="PROSITE" id="PS00690">
    <property type="entry name" value="DEAH_ATP_HELICASE"/>
    <property type="match status" value="1"/>
</dbReference>
<evidence type="ECO:0000256" key="3">
    <source>
        <dbReference type="ARBA" id="ARBA00022801"/>
    </source>
</evidence>
<keyword evidence="3" id="KW-0378">Hydrolase</keyword>
<dbReference type="Pfam" id="PF04408">
    <property type="entry name" value="WHD_HA2"/>
    <property type="match status" value="1"/>
</dbReference>
<dbReference type="Gene3D" id="3.30.160.20">
    <property type="match status" value="1"/>
</dbReference>
<evidence type="ECO:0000313" key="8">
    <source>
        <dbReference type="EMBL" id="MBW11991.1"/>
    </source>
</evidence>
<dbReference type="GO" id="GO:0002151">
    <property type="term" value="F:G-quadruplex RNA binding"/>
    <property type="evidence" value="ECO:0007669"/>
    <property type="project" value="TreeGrafter"/>
</dbReference>
<keyword evidence="5" id="KW-0067">ATP-binding</keyword>
<dbReference type="InterPro" id="IPR014001">
    <property type="entry name" value="Helicase_ATP-bd"/>
</dbReference>
<dbReference type="GO" id="GO:0005634">
    <property type="term" value="C:nucleus"/>
    <property type="evidence" value="ECO:0007669"/>
    <property type="project" value="TreeGrafter"/>
</dbReference>
<dbReference type="EMBL" id="GFXV01000186">
    <property type="protein sequence ID" value="MBW11991.1"/>
    <property type="molecule type" value="Transcribed_RNA"/>
</dbReference>
<proteinExistence type="predicted"/>
<keyword evidence="2" id="KW-0547">Nucleotide-binding</keyword>
<dbReference type="InterPro" id="IPR048333">
    <property type="entry name" value="HA2_WH"/>
</dbReference>
<name>A0A2H8TCZ9_9HEMI</name>
<dbReference type="GO" id="GO:0005524">
    <property type="term" value="F:ATP binding"/>
    <property type="evidence" value="ECO:0007669"/>
    <property type="project" value="UniProtKB-KW"/>
</dbReference>
<dbReference type="Pfam" id="PF00270">
    <property type="entry name" value="DEAD"/>
    <property type="match status" value="1"/>
</dbReference>
<sequence>MFKVRSFVRLQNVIPHFPVTQRHLKLIYPHFSTIQQAPEYKISDEDISRLKRKFASPRNIISNFYNQVERTQNIKTGCHFGFNKNKKNQWSCKLSVQWPNPIVFSSVATTKAKAGEMVSLNAIQWLQDMEKLDHSGKPLIVSNKQRIDVATSPIASIDLSEQNVKLISSLVQKYNQEIKPLINKKKPALIEDDQMKEDDLSFILPSFSHFDYIKRNEYLYKKTTQTSSELVQLPIDSYEFDLLDMIDNNRVTIIKGEPGCGKSTRVPNFIMKKWSQEKKGSDCNIYVTQPRRISALTLANRVAEERSEELGNVVGFQVRLKQILPRKPGTIVFASSGILLQKLQADPGLKEFSHVIIDEAHEQDINTEILLMLTKNALQLNDKLKLIIMSATLNAEHFQNYYGHSASTIEIPGFTHPVKTQFLSKQLAREWGIYDTTVEENNKPYWNPQLAANVIKWINKNKPPGAILCFVSGWQDIIDVNKLLQQRPNNFEIMFAHSKLTPEKQIEIMKPASDGRRKVVLATNIAETSITINDVVYVVDTGMQNISSWNAEKGIKLLDRCWVSQANAKQRRGRAGRTRPGECYHLYSLDRFKNFSEFPTPEIQLTPLEHTIITLKIHSQDKAKVVLSKLLNSPSVETIDIAVSELQLLGALDKEEKLTALGKRIAAFPFDPCLSKALVHSVFLKCLDSTLTIITYLSSNVNIFKETTAVDSRIIKKKYSSCSDHLAVAKIFSEWNSTQNRYNNDSNTSLSYNNLILINKLKNLFTQHLYNSMLIEDKDANNLNLNSEKSLDQLVPAVLISGFGNLVFRRSFMRRNGRLDYSFINDAGIKVIHHSESVNYNKNKENELLTYFREGRSLDHNVVMLNKSSYVPPTLAVLFFNGQASFKHDGHNNCLIYIQNGKRVNISCSKGDWETLLSLRNVIRSFIDFLMETYGHYGTNDQSFDEIMNFRDSVCSVLCKLVEK</sequence>
<dbReference type="CDD" id="cd18791">
    <property type="entry name" value="SF2_C_RHA"/>
    <property type="match status" value="1"/>
</dbReference>
<evidence type="ECO:0000259" key="6">
    <source>
        <dbReference type="PROSITE" id="PS51192"/>
    </source>
</evidence>
<evidence type="ECO:0000259" key="7">
    <source>
        <dbReference type="PROSITE" id="PS51194"/>
    </source>
</evidence>
<dbReference type="SUPFAM" id="SSF52540">
    <property type="entry name" value="P-loop containing nucleoside triphosphate hydrolases"/>
    <property type="match status" value="1"/>
</dbReference>
<dbReference type="PANTHER" id="PTHR18934">
    <property type="entry name" value="ATP-DEPENDENT RNA HELICASE"/>
    <property type="match status" value="1"/>
</dbReference>
<dbReference type="SMART" id="SM00487">
    <property type="entry name" value="DEXDc"/>
    <property type="match status" value="1"/>
</dbReference>
<evidence type="ECO:0000256" key="1">
    <source>
        <dbReference type="ARBA" id="ARBA00012552"/>
    </source>
</evidence>
<dbReference type="PROSITE" id="PS51192">
    <property type="entry name" value="HELICASE_ATP_BIND_1"/>
    <property type="match status" value="1"/>
</dbReference>
<dbReference type="SMART" id="SM00847">
    <property type="entry name" value="HA2"/>
    <property type="match status" value="1"/>
</dbReference>
<dbReference type="Pfam" id="PF00271">
    <property type="entry name" value="Helicase_C"/>
    <property type="match status" value="1"/>
</dbReference>
<dbReference type="Gene3D" id="1.20.120.1080">
    <property type="match status" value="1"/>
</dbReference>
<dbReference type="AlphaFoldDB" id="A0A2H8TCZ9"/>
<dbReference type="GO" id="GO:0003724">
    <property type="term" value="F:RNA helicase activity"/>
    <property type="evidence" value="ECO:0007669"/>
    <property type="project" value="UniProtKB-EC"/>
</dbReference>
<evidence type="ECO:0000256" key="5">
    <source>
        <dbReference type="ARBA" id="ARBA00022840"/>
    </source>
</evidence>
<dbReference type="InterPro" id="IPR011545">
    <property type="entry name" value="DEAD/DEAH_box_helicase_dom"/>
</dbReference>
<dbReference type="Gene3D" id="3.40.50.300">
    <property type="entry name" value="P-loop containing nucleotide triphosphate hydrolases"/>
    <property type="match status" value="2"/>
</dbReference>
<dbReference type="InterPro" id="IPR007502">
    <property type="entry name" value="Helicase-assoc_dom"/>
</dbReference>
<dbReference type="OrthoDB" id="5600252at2759"/>
<reference evidence="8" key="1">
    <citation type="submission" date="2017-10" db="EMBL/GenBank/DDBJ databases">
        <title>Transcriptome Assembly of Sugarcane Aphid Adults.</title>
        <authorList>
            <person name="Scully E.D."/>
            <person name="Palmer N.A."/>
            <person name="Geib S.M."/>
            <person name="Sarath G."/>
            <person name="Sattler S.E."/>
        </authorList>
    </citation>
    <scope>NUCLEOTIDE SEQUENCE</scope>
    <source>
        <tissue evidence="8">Whole body</tissue>
    </source>
</reference>
<evidence type="ECO:0000256" key="4">
    <source>
        <dbReference type="ARBA" id="ARBA00022806"/>
    </source>
</evidence>
<dbReference type="EC" id="3.6.4.13" evidence="1"/>
<organism evidence="8">
    <name type="scientific">Melanaphis sacchari</name>
    <dbReference type="NCBI Taxonomy" id="742174"/>
    <lineage>
        <taxon>Eukaryota</taxon>
        <taxon>Metazoa</taxon>
        <taxon>Ecdysozoa</taxon>
        <taxon>Arthropoda</taxon>
        <taxon>Hexapoda</taxon>
        <taxon>Insecta</taxon>
        <taxon>Pterygota</taxon>
        <taxon>Neoptera</taxon>
        <taxon>Paraneoptera</taxon>
        <taxon>Hemiptera</taxon>
        <taxon>Sternorrhyncha</taxon>
        <taxon>Aphidomorpha</taxon>
        <taxon>Aphidoidea</taxon>
        <taxon>Aphididae</taxon>
        <taxon>Aphidini</taxon>
        <taxon>Melanaphis</taxon>
    </lineage>
</organism>
<accession>A0A2H8TCZ9</accession>
<dbReference type="InterPro" id="IPR002464">
    <property type="entry name" value="DNA/RNA_helicase_DEAH_CS"/>
</dbReference>
<feature type="domain" description="Helicase C-terminal" evidence="7">
    <location>
        <begin position="453"/>
        <end position="619"/>
    </location>
</feature>
<dbReference type="PANTHER" id="PTHR18934:SF257">
    <property type="entry name" value="ATP-DEPENDENT RNA HELICASE DHX30"/>
    <property type="match status" value="1"/>
</dbReference>
<dbReference type="GO" id="GO:0003678">
    <property type="term" value="F:DNA helicase activity"/>
    <property type="evidence" value="ECO:0007669"/>
    <property type="project" value="TreeGrafter"/>
</dbReference>
<protein>
    <recommendedName>
        <fullName evidence="1">RNA helicase</fullName>
        <ecNumber evidence="1">3.6.4.13</ecNumber>
    </recommendedName>
</protein>
<gene>
    <name evidence="8" type="primary">DHX30_1</name>
</gene>
<dbReference type="InterPro" id="IPR001650">
    <property type="entry name" value="Helicase_C-like"/>
</dbReference>